<dbReference type="RefSeq" id="WP_089036905.1">
    <property type="nucleotide sequence ID" value="NZ_CP022278.1"/>
</dbReference>
<evidence type="ECO:0000313" key="2">
    <source>
        <dbReference type="Proteomes" id="UP000198238"/>
    </source>
</evidence>
<protein>
    <submittedName>
        <fullName evidence="1">Uncharacterized protein</fullName>
    </submittedName>
</protein>
<dbReference type="Proteomes" id="UP000198238">
    <property type="component" value="Chromosome"/>
</dbReference>
<dbReference type="AlphaFoldDB" id="A0A220S4T4"/>
<proteinExistence type="predicted"/>
<sequence>MKKLSALLCLIPLAACMSVGSSEQGSDYPQGTYEVKVFERDGHQVSRGARLPVREYELDATLAAVCRIHAGKGVTARVYSPNGQEFTTLSPRQCR</sequence>
<gene>
    <name evidence="1" type="ORF">BG910_11155</name>
</gene>
<organism evidence="1 2">
    <name type="scientific">Neisseria chenwenguii</name>
    <dbReference type="NCBI Taxonomy" id="1853278"/>
    <lineage>
        <taxon>Bacteria</taxon>
        <taxon>Pseudomonadati</taxon>
        <taxon>Pseudomonadota</taxon>
        <taxon>Betaproteobacteria</taxon>
        <taxon>Neisseriales</taxon>
        <taxon>Neisseriaceae</taxon>
        <taxon>Neisseria</taxon>
    </lineage>
</organism>
<accession>A0A220S4T4</accession>
<keyword evidence="2" id="KW-1185">Reference proteome</keyword>
<evidence type="ECO:0000313" key="1">
    <source>
        <dbReference type="EMBL" id="ASK28215.1"/>
    </source>
</evidence>
<dbReference type="EMBL" id="CP022278">
    <property type="protein sequence ID" value="ASK28215.1"/>
    <property type="molecule type" value="Genomic_DNA"/>
</dbReference>
<name>A0A220S4T4_9NEIS</name>
<dbReference type="KEGG" id="nei:BG910_11155"/>
<reference evidence="1 2" key="1">
    <citation type="submission" date="2017-06" db="EMBL/GenBank/DDBJ databases">
        <title>Neisseria chenwenguii sp. nov., isolated from the intestinal contents of Tibetan Plateau Pika in Yushu, Qinghai Province, China.</title>
        <authorList>
            <person name="Zhang G."/>
        </authorList>
    </citation>
    <scope>NUCLEOTIDE SEQUENCE [LARGE SCALE GENOMIC DNA]</scope>
    <source>
        <strain evidence="1 2">10023</strain>
    </source>
</reference>